<protein>
    <submittedName>
        <fullName evidence="2">Uncharacterized protein</fullName>
    </submittedName>
</protein>
<dbReference type="AlphaFoldDB" id="A0A9W8WRS1"/>
<keyword evidence="1" id="KW-0812">Transmembrane</keyword>
<evidence type="ECO:0000313" key="3">
    <source>
        <dbReference type="Proteomes" id="UP001140562"/>
    </source>
</evidence>
<name>A0A9W8WRS1_9PLEO</name>
<evidence type="ECO:0000256" key="1">
    <source>
        <dbReference type="SAM" id="Phobius"/>
    </source>
</evidence>
<proteinExistence type="predicted"/>
<comment type="caution">
    <text evidence="2">The sequence shown here is derived from an EMBL/GenBank/DDBJ whole genome shotgun (WGS) entry which is preliminary data.</text>
</comment>
<sequence>MISVVHARQAPGPLSPPPPTEYLNEDLAPRMLAIDGILFGLAMICVLLRVYVRAIMLKTFGVDDWIMIVAAYHFFEETDFSGRGAWYYIWQQ</sequence>
<accession>A0A9W8WRS1</accession>
<reference evidence="2" key="1">
    <citation type="submission" date="2022-10" db="EMBL/GenBank/DDBJ databases">
        <title>Tapping the CABI collections for fungal endophytes: first genome assemblies for Collariella, Neodidymelliopsis, Ascochyta clinopodiicola, Didymella pomorum, Didymosphaeria variabile, Neocosmospora piperis and Neocucurbitaria cava.</title>
        <authorList>
            <person name="Hill R."/>
        </authorList>
    </citation>
    <scope>NUCLEOTIDE SEQUENCE</scope>
    <source>
        <strain evidence="2">IMI 360193</strain>
    </source>
</reference>
<keyword evidence="1" id="KW-1133">Transmembrane helix</keyword>
<organism evidence="2 3">
    <name type="scientific">Didymella glomerata</name>
    <dbReference type="NCBI Taxonomy" id="749621"/>
    <lineage>
        <taxon>Eukaryota</taxon>
        <taxon>Fungi</taxon>
        <taxon>Dikarya</taxon>
        <taxon>Ascomycota</taxon>
        <taxon>Pezizomycotina</taxon>
        <taxon>Dothideomycetes</taxon>
        <taxon>Pleosporomycetidae</taxon>
        <taxon>Pleosporales</taxon>
        <taxon>Pleosporineae</taxon>
        <taxon>Didymellaceae</taxon>
        <taxon>Didymella</taxon>
    </lineage>
</organism>
<dbReference type="Proteomes" id="UP001140562">
    <property type="component" value="Unassembled WGS sequence"/>
</dbReference>
<dbReference type="EMBL" id="JAPEUV010000147">
    <property type="protein sequence ID" value="KAJ4331511.1"/>
    <property type="molecule type" value="Genomic_DNA"/>
</dbReference>
<gene>
    <name evidence="2" type="ORF">N0V87_009092</name>
</gene>
<dbReference type="OrthoDB" id="5022096at2759"/>
<keyword evidence="1" id="KW-0472">Membrane</keyword>
<feature type="transmembrane region" description="Helical" evidence="1">
    <location>
        <begin position="31"/>
        <end position="52"/>
    </location>
</feature>
<evidence type="ECO:0000313" key="2">
    <source>
        <dbReference type="EMBL" id="KAJ4331511.1"/>
    </source>
</evidence>
<keyword evidence="3" id="KW-1185">Reference proteome</keyword>